<organism evidence="2 3">
    <name type="scientific">Winogradskyella epiphytica</name>
    <dbReference type="NCBI Taxonomy" id="262005"/>
    <lineage>
        <taxon>Bacteria</taxon>
        <taxon>Pseudomonadati</taxon>
        <taxon>Bacteroidota</taxon>
        <taxon>Flavobacteriia</taxon>
        <taxon>Flavobacteriales</taxon>
        <taxon>Flavobacteriaceae</taxon>
        <taxon>Winogradskyella</taxon>
    </lineage>
</organism>
<dbReference type="EMBL" id="QJTD01000002">
    <property type="protein sequence ID" value="PYE81888.1"/>
    <property type="molecule type" value="Genomic_DNA"/>
</dbReference>
<keyword evidence="1" id="KW-0732">Signal</keyword>
<name>A0A2V4Y0F1_9FLAO</name>
<feature type="signal peptide" evidence="1">
    <location>
        <begin position="1"/>
        <end position="20"/>
    </location>
</feature>
<evidence type="ECO:0000313" key="2">
    <source>
        <dbReference type="EMBL" id="PYE81888.1"/>
    </source>
</evidence>
<evidence type="ECO:0008006" key="4">
    <source>
        <dbReference type="Google" id="ProtNLM"/>
    </source>
</evidence>
<dbReference type="RefSeq" id="WP_110475262.1">
    <property type="nucleotide sequence ID" value="NZ_BMWQ01000002.1"/>
</dbReference>
<evidence type="ECO:0000313" key="3">
    <source>
        <dbReference type="Proteomes" id="UP000248054"/>
    </source>
</evidence>
<reference evidence="2 3" key="1">
    <citation type="submission" date="2018-06" db="EMBL/GenBank/DDBJ databases">
        <title>Genomic Encyclopedia of Type Strains, Phase III (KMG-III): the genomes of soil and plant-associated and newly described type strains.</title>
        <authorList>
            <person name="Whitman W."/>
        </authorList>
    </citation>
    <scope>NUCLEOTIDE SEQUENCE [LARGE SCALE GENOMIC DNA]</scope>
    <source>
        <strain evidence="2 3">CECT 7945</strain>
    </source>
</reference>
<dbReference type="AlphaFoldDB" id="A0A2V4Y0F1"/>
<gene>
    <name evidence="2" type="ORF">DFQ11_102466</name>
</gene>
<dbReference type="InterPro" id="IPR011250">
    <property type="entry name" value="OMP/PagP_B-barrel"/>
</dbReference>
<keyword evidence="3" id="KW-1185">Reference proteome</keyword>
<comment type="caution">
    <text evidence="2">The sequence shown here is derived from an EMBL/GenBank/DDBJ whole genome shotgun (WGS) entry which is preliminary data.</text>
</comment>
<accession>A0A2V4Y0F1</accession>
<proteinExistence type="predicted"/>
<evidence type="ECO:0000256" key="1">
    <source>
        <dbReference type="SAM" id="SignalP"/>
    </source>
</evidence>
<dbReference type="Proteomes" id="UP000248054">
    <property type="component" value="Unassembled WGS sequence"/>
</dbReference>
<dbReference type="SUPFAM" id="SSF56925">
    <property type="entry name" value="OMPA-like"/>
    <property type="match status" value="1"/>
</dbReference>
<feature type="chain" id="PRO_5015919919" description="Outer membrane protein with beta-barrel domain" evidence="1">
    <location>
        <begin position="21"/>
        <end position="175"/>
    </location>
</feature>
<protein>
    <recommendedName>
        <fullName evidence="4">Outer membrane protein with beta-barrel domain</fullName>
    </recommendedName>
</protein>
<sequence length="175" mass="19104">MKKLLFMAAVAVFGFTNVNAQENDHGGIQEGKWLIEINTGSWTTGSTAFSLTSSDGETMWSAGLEGGYFLKENLAIKAGLGYSDNGNDGIGSSAFNYKIGAKYYIANEFPVGIDYTGSSIKDFDENPSYIGLEGGYAWFISPKVSIEPKLRYNVSMNSDFYDDAFQFLVGFAIHL</sequence>
<dbReference type="OrthoDB" id="945117at2"/>